<keyword evidence="5" id="KW-0611">Plant defense</keyword>
<reference evidence="11 12" key="1">
    <citation type="journal article" date="2021" name="bioRxiv">
        <title>Chromosome-scale and haplotype-resolved genome assembly of a tetraploid potato cultivar.</title>
        <authorList>
            <person name="Sun H."/>
            <person name="Jiao W.-B."/>
            <person name="Krause K."/>
            <person name="Campoy J.A."/>
            <person name="Goel M."/>
            <person name="Folz-Donahue K."/>
            <person name="Kukat C."/>
            <person name="Huettel B."/>
            <person name="Schneeberger K."/>
        </authorList>
    </citation>
    <scope>NUCLEOTIDE SEQUENCE [LARGE SCALE GENOMIC DNA]</scope>
    <source>
        <strain evidence="11">SolTubOtavaFocal</strain>
        <tissue evidence="11">Leaves</tissue>
    </source>
</reference>
<dbReference type="CDD" id="cd14798">
    <property type="entry name" value="RX-CC_like"/>
    <property type="match status" value="1"/>
</dbReference>
<evidence type="ECO:0000256" key="6">
    <source>
        <dbReference type="ARBA" id="ARBA00022840"/>
    </source>
</evidence>
<keyword evidence="12" id="KW-1185">Reference proteome</keyword>
<evidence type="ECO:0000256" key="3">
    <source>
        <dbReference type="ARBA" id="ARBA00022737"/>
    </source>
</evidence>
<dbReference type="PRINTS" id="PR00364">
    <property type="entry name" value="DISEASERSIST"/>
</dbReference>
<feature type="domain" description="NB-ARC" evidence="9">
    <location>
        <begin position="610"/>
        <end position="776"/>
    </location>
</feature>
<dbReference type="SUPFAM" id="SSF52540">
    <property type="entry name" value="P-loop containing nucleoside triphosphate hydrolases"/>
    <property type="match status" value="1"/>
</dbReference>
<feature type="transmembrane region" description="Helical" evidence="8">
    <location>
        <begin position="1349"/>
        <end position="1372"/>
    </location>
</feature>
<dbReference type="Pfam" id="PF00931">
    <property type="entry name" value="NB-ARC"/>
    <property type="match status" value="1"/>
</dbReference>
<feature type="region of interest" description="Disordered" evidence="7">
    <location>
        <begin position="217"/>
        <end position="289"/>
    </location>
</feature>
<dbReference type="Proteomes" id="UP000826656">
    <property type="component" value="Unassembled WGS sequence"/>
</dbReference>
<keyword evidence="3" id="KW-0677">Repeat</keyword>
<organism evidence="11 12">
    <name type="scientific">Solanum tuberosum</name>
    <name type="common">Potato</name>
    <dbReference type="NCBI Taxonomy" id="4113"/>
    <lineage>
        <taxon>Eukaryota</taxon>
        <taxon>Viridiplantae</taxon>
        <taxon>Streptophyta</taxon>
        <taxon>Embryophyta</taxon>
        <taxon>Tracheophyta</taxon>
        <taxon>Spermatophyta</taxon>
        <taxon>Magnoliopsida</taxon>
        <taxon>eudicotyledons</taxon>
        <taxon>Gunneridae</taxon>
        <taxon>Pentapetalae</taxon>
        <taxon>asterids</taxon>
        <taxon>lamiids</taxon>
        <taxon>Solanales</taxon>
        <taxon>Solanaceae</taxon>
        <taxon>Solanoideae</taxon>
        <taxon>Solaneae</taxon>
        <taxon>Solanum</taxon>
    </lineage>
</organism>
<evidence type="ECO:0008006" key="13">
    <source>
        <dbReference type="Google" id="ProtNLM"/>
    </source>
</evidence>
<proteinExistence type="inferred from homology"/>
<evidence type="ECO:0000259" key="10">
    <source>
        <dbReference type="Pfam" id="PF23559"/>
    </source>
</evidence>
<comment type="caution">
    <text evidence="11">The sequence shown here is derived from an EMBL/GenBank/DDBJ whole genome shotgun (WGS) entry which is preliminary data.</text>
</comment>
<evidence type="ECO:0000256" key="7">
    <source>
        <dbReference type="SAM" id="MobiDB-lite"/>
    </source>
</evidence>
<dbReference type="InterPro" id="IPR036388">
    <property type="entry name" value="WH-like_DNA-bd_sf"/>
</dbReference>
<evidence type="ECO:0000256" key="8">
    <source>
        <dbReference type="SAM" id="Phobius"/>
    </source>
</evidence>
<protein>
    <recommendedName>
        <fullName evidence="13">NB-ARC domain-containing protein</fullName>
    </recommendedName>
</protein>
<dbReference type="Gene3D" id="3.40.50.300">
    <property type="entry name" value="P-loop containing nucleotide triphosphate hydrolases"/>
    <property type="match status" value="1"/>
</dbReference>
<dbReference type="Pfam" id="PF23559">
    <property type="entry name" value="WHD_DRP"/>
    <property type="match status" value="1"/>
</dbReference>
<dbReference type="SUPFAM" id="SSF52058">
    <property type="entry name" value="L domain-like"/>
    <property type="match status" value="1"/>
</dbReference>
<evidence type="ECO:0000256" key="5">
    <source>
        <dbReference type="ARBA" id="ARBA00022821"/>
    </source>
</evidence>
<gene>
    <name evidence="11" type="ORF">KY290_029892</name>
</gene>
<dbReference type="InterPro" id="IPR002182">
    <property type="entry name" value="NB-ARC"/>
</dbReference>
<feature type="domain" description="Disease resistance protein winged helix" evidence="10">
    <location>
        <begin position="860"/>
        <end position="926"/>
    </location>
</feature>
<keyword evidence="2" id="KW-0433">Leucine-rich repeat</keyword>
<keyword evidence="4" id="KW-0547">Nucleotide-binding</keyword>
<dbReference type="InterPro" id="IPR027417">
    <property type="entry name" value="P-loop_NTPase"/>
</dbReference>
<keyword evidence="6" id="KW-0067">ATP-binding</keyword>
<dbReference type="PANTHER" id="PTHR15140">
    <property type="entry name" value="TUBULIN-SPECIFIC CHAPERONE E"/>
    <property type="match status" value="1"/>
</dbReference>
<comment type="similarity">
    <text evidence="1">Belongs to the disease resistance NB-LRR family.</text>
</comment>
<evidence type="ECO:0000313" key="11">
    <source>
        <dbReference type="EMBL" id="KAH0750660.1"/>
    </source>
</evidence>
<dbReference type="Gene3D" id="3.80.10.10">
    <property type="entry name" value="Ribonuclease Inhibitor"/>
    <property type="match status" value="2"/>
</dbReference>
<dbReference type="PANTHER" id="PTHR15140:SF52">
    <property type="entry name" value="LATE BLIGHT RESISTANCE PROTEIN HOMOLOG R1A-4"/>
    <property type="match status" value="1"/>
</dbReference>
<evidence type="ECO:0000259" key="9">
    <source>
        <dbReference type="Pfam" id="PF00931"/>
    </source>
</evidence>
<sequence>MEKREDNEGKIEKEEANNSMVLLSALRMDIADALDFLERLKNEENQKALDMDQVVNLKLELAFICTHVLLSYSDLEQFEDVMTAKGQEVENLLRSILYDDHVLASVRDNIDHCISSQHHTKSSATMLEELLNFLLLNLHHLSKFLAEHKFPLMTEYEILQNVCGNVRDFHGLIVNGCIEHEIVECVLPQIQLMAERVGHFLWEDQIDEDSKLSEIDEDGQTDANSQLSEIDEDDQTDANSQLSEIDEDDQTDANSQLSEIDEDDQTDANSQLSKIDEDDQTDANSQLSELDDDDRDSLLFNLPHLLLKIVPTELEVMLICYTNLKASTSAEIGRFIKKLLETSPDNLREYLIHLQEHMITVITPSTSGARNIHVMMEFLLIILSDMPKDFIHHDKLFDLLARVGALTREVSTLVRDLEEKLRNKESTDETNRATLKLLENIELLKEDLEHVYLKVPDSSQCCFPMSNGPLFMDLLQRHLDDLLDSNAYSIALIKEEIGLVKQDLKSIRSFFVNIEKGLYKDLWARVLNVAYEAKDVIDSIIVRDNGLLHLIFSLPITINKIKLIKEEVSDLHEKIPKNRGLVVVKSPKKLVESESSPAGKIIVGFKEETNWLMRKLTSGPADLDVISITGMPGSGKTTLAYKVYNDKSVSSHFDLRAWCTVDQGYDERKLLEKIFNQVSDSDSKLSKNSDVADMLRKQLLGKRYLIVLDDVWDTTILDELRRSFPEVKKGSRIILTTREKKVASHGKPYTDPLHLRLLRSKESWELLEKRAFGNESCPDELLDVGTEIAENCKGLPLVVDLIAGVIAGREKEKSVWHEVLNNLNSFILKNEVEVMKVIEISYDHLPDHLKPCLLHFASKPKDSVTTIYELKAVWIAEGFVEKTEMKSTEEVVKIYLDDLISSSLVILFNEIGDEPSCQVHDLVHDFCLIKAREEKLLDLISSTAPSNLLSRQITIDDDKEHFGHNFVLFGSNKKRHSGKHLYALRINNDCVSDACHLRHLRLLRVLYLDPSFIMVNDSLLNEICMLNHLRFLFIGSQVESLPLSFSNLWNLESLSVYNEGSTWVLLPRIWDLVKLRVLFMSACSFFDLNSDEPILIPEDTKLKNLRQLENLELSCSKDAEDIFKRFPNLQGLAFRLKESWDYSTEGYWFPKLDFLTELEDLRIVFESSNTNDSGPSVATNRPWDFHFPASLKSLWLGVFPLSSDSLSIIASLPNLEKLTLKKTIIQGEEWNMGEEDTFENLKFLELDKVALAKWEVGEESFPVLEKLVLWRCRKLEEIPPSFGDIYSLKIIKVDYNHQLQDSAMMIKQYVEDMTGEDKLQRACKECRIEFPLPVHQLSRLKINPQAKVLFIQVVSLVYTLLFFGTGLIYLHIMCCSSSSDTSRLSVLYEPFTVFCESLLMVATILPDVVLPRSDNAAAQLRK</sequence>
<dbReference type="Gene3D" id="1.10.10.10">
    <property type="entry name" value="Winged helix-like DNA-binding domain superfamily/Winged helix DNA-binding domain"/>
    <property type="match status" value="1"/>
</dbReference>
<dbReference type="InterPro" id="IPR032675">
    <property type="entry name" value="LRR_dom_sf"/>
</dbReference>
<evidence type="ECO:0000256" key="4">
    <source>
        <dbReference type="ARBA" id="ARBA00022741"/>
    </source>
</evidence>
<dbReference type="InterPro" id="IPR038005">
    <property type="entry name" value="RX-like_CC"/>
</dbReference>
<keyword evidence="8" id="KW-0812">Transmembrane</keyword>
<evidence type="ECO:0000313" key="12">
    <source>
        <dbReference type="Proteomes" id="UP000826656"/>
    </source>
</evidence>
<dbReference type="EMBL" id="JAIVGD010000019">
    <property type="protein sequence ID" value="KAH0750660.1"/>
    <property type="molecule type" value="Genomic_DNA"/>
</dbReference>
<accession>A0ABQ7UM18</accession>
<keyword evidence="8" id="KW-0472">Membrane</keyword>
<dbReference type="InterPro" id="IPR058922">
    <property type="entry name" value="WHD_DRP"/>
</dbReference>
<evidence type="ECO:0000256" key="2">
    <source>
        <dbReference type="ARBA" id="ARBA00022614"/>
    </source>
</evidence>
<keyword evidence="8" id="KW-1133">Transmembrane helix</keyword>
<evidence type="ECO:0000256" key="1">
    <source>
        <dbReference type="ARBA" id="ARBA00008894"/>
    </source>
</evidence>
<name>A0ABQ7UM18_SOLTU</name>